<reference evidence="4 5" key="1">
    <citation type="submission" date="2024-03" db="EMBL/GenBank/DDBJ databases">
        <title>Mouse gut bacterial collection (mGBC) of GemPharmatech.</title>
        <authorList>
            <person name="He Y."/>
            <person name="Dong L."/>
            <person name="Wu D."/>
            <person name="Gao X."/>
            <person name="Lin Z."/>
        </authorList>
    </citation>
    <scope>NUCLEOTIDE SEQUENCE [LARGE SCALE GENOMIC DNA]</scope>
    <source>
        <strain evidence="4 5">54-13</strain>
    </source>
</reference>
<dbReference type="InterPro" id="IPR047786">
    <property type="entry name" value="Mfa1_fim"/>
</dbReference>
<gene>
    <name evidence="4" type="ORF">AAK873_03630</name>
</gene>
<feature type="domain" description="Minor fimbrium subunit Mfa1 C-terminal" evidence="3">
    <location>
        <begin position="481"/>
        <end position="572"/>
    </location>
</feature>
<evidence type="ECO:0000256" key="2">
    <source>
        <dbReference type="SAM" id="SignalP"/>
    </source>
</evidence>
<organism evidence="4 5">
    <name type="scientific">Heminiphilus faecis</name>
    <dbReference type="NCBI Taxonomy" id="2601703"/>
    <lineage>
        <taxon>Bacteria</taxon>
        <taxon>Pseudomonadati</taxon>
        <taxon>Bacteroidota</taxon>
        <taxon>Bacteroidia</taxon>
        <taxon>Bacteroidales</taxon>
        <taxon>Muribaculaceae</taxon>
        <taxon>Heminiphilus</taxon>
    </lineage>
</organism>
<feature type="compositionally biased region" description="Acidic residues" evidence="1">
    <location>
        <begin position="535"/>
        <end position="546"/>
    </location>
</feature>
<keyword evidence="5" id="KW-1185">Reference proteome</keyword>
<keyword evidence="2" id="KW-0732">Signal</keyword>
<evidence type="ECO:0000313" key="5">
    <source>
        <dbReference type="Proteomes" id="UP001565200"/>
    </source>
</evidence>
<dbReference type="Proteomes" id="UP001565200">
    <property type="component" value="Unassembled WGS sequence"/>
</dbReference>
<dbReference type="InterPro" id="IPR029140">
    <property type="entry name" value="Mfa1_C"/>
</dbReference>
<evidence type="ECO:0000259" key="3">
    <source>
        <dbReference type="Pfam" id="PF15495"/>
    </source>
</evidence>
<name>A0ABV4CV60_9BACT</name>
<dbReference type="RefSeq" id="WP_369863220.1">
    <property type="nucleotide sequence ID" value="NZ_JBCLPP010000007.1"/>
</dbReference>
<protein>
    <submittedName>
        <fullName evidence="4">Mfa1 family fimbria major subunit</fullName>
    </submittedName>
</protein>
<comment type="caution">
    <text evidence="4">The sequence shown here is derived from an EMBL/GenBank/DDBJ whole genome shotgun (WGS) entry which is preliminary data.</text>
</comment>
<dbReference type="EMBL" id="JBCLPP010000007">
    <property type="protein sequence ID" value="MEY8244711.1"/>
    <property type="molecule type" value="Genomic_DNA"/>
</dbReference>
<dbReference type="Pfam" id="PF15495">
    <property type="entry name" value="Fimbrillin_C"/>
    <property type="match status" value="1"/>
</dbReference>
<dbReference type="PROSITE" id="PS51257">
    <property type="entry name" value="PROKAR_LIPOPROTEIN"/>
    <property type="match status" value="1"/>
</dbReference>
<evidence type="ECO:0000313" key="4">
    <source>
        <dbReference type="EMBL" id="MEY8244711.1"/>
    </source>
</evidence>
<accession>A0ABV4CV60</accession>
<evidence type="ECO:0000256" key="1">
    <source>
        <dbReference type="SAM" id="MobiDB-lite"/>
    </source>
</evidence>
<feature type="chain" id="PRO_5047144283" evidence="2">
    <location>
        <begin position="24"/>
        <end position="577"/>
    </location>
</feature>
<dbReference type="Gene3D" id="2.60.40.2580">
    <property type="match status" value="1"/>
</dbReference>
<feature type="region of interest" description="Disordered" evidence="1">
    <location>
        <begin position="529"/>
        <end position="556"/>
    </location>
</feature>
<proteinExistence type="predicted"/>
<dbReference type="Gene3D" id="2.60.40.3690">
    <property type="match status" value="1"/>
</dbReference>
<feature type="signal peptide" evidence="2">
    <location>
        <begin position="1"/>
        <end position="23"/>
    </location>
</feature>
<dbReference type="NCBIfam" id="NF038041">
    <property type="entry name" value="fim_Mfa1_fam"/>
    <property type="match status" value="1"/>
</dbReference>
<sequence length="577" mass="64046">MKKTKYFFGAIAALMMASCSSNDEPKPETPDVNGTDNYVTVNILASGAENGRAASDFTDGDDAESKVINALFMFFDDTDKLVDYSTPAIEWKENSSNPENPAVTKVGSVEINLKEGLIYKKVVVALNPSAEGIAQLYGDVRTMADLNKFYKDYASLANAKNNAQRFVMSTSSYYADAARNQLVNATPITNENIYKASEKVDGNPPATAKTVDMYVERTVAKIELTNSVNTDNFELNANDENDKTKLILTGTDGQPKTPIVIKPVLLAMAVNVDCKNAYLVKKIDNLDNFGYGNGEGGWKNFEWNDPENHRSYWANTIIEGATKKQQNYLTWAQLTADKYKIQDNRPVVQYINPNTYDYAIRDDAGTQSTKVMIMARLCEDGDPDKPLDLIKCGDVYYTKDDFLTLAADKVNAAIKNIKDSPRFTAADMKLKQSGDVNPQTGAHDMAYAVKVMLKQDVTDKTVASAIESCLKSNFNDFAPRFWNKGKTYYFTSIRHQGFTGLSGTGEEYLYGVVRNHHYKINISSISGLGTPVSTDPDDPDNPDEPIDPDRPKGDPTYMKANIKILKWRIVSQSLKLE</sequence>